<evidence type="ECO:0000313" key="1">
    <source>
        <dbReference type="EMBL" id="GAG48962.1"/>
    </source>
</evidence>
<dbReference type="AlphaFoldDB" id="X0YQ16"/>
<organism evidence="1">
    <name type="scientific">marine sediment metagenome</name>
    <dbReference type="NCBI Taxonomy" id="412755"/>
    <lineage>
        <taxon>unclassified sequences</taxon>
        <taxon>metagenomes</taxon>
        <taxon>ecological metagenomes</taxon>
    </lineage>
</organism>
<sequence length="58" mass="6494">PPRQHAALVDHALASGSVVLVSRLSSDSYLRTLHEKGVRIFMSRSPERHLPHLLEGRL</sequence>
<reference evidence="1" key="1">
    <citation type="journal article" date="2014" name="Front. Microbiol.">
        <title>High frequency of phylogenetically diverse reductive dehalogenase-homologous genes in deep subseafloor sedimentary metagenomes.</title>
        <authorList>
            <person name="Kawai M."/>
            <person name="Futagami T."/>
            <person name="Toyoda A."/>
            <person name="Takaki Y."/>
            <person name="Nishi S."/>
            <person name="Hori S."/>
            <person name="Arai W."/>
            <person name="Tsubouchi T."/>
            <person name="Morono Y."/>
            <person name="Uchiyama I."/>
            <person name="Ito T."/>
            <person name="Fujiyama A."/>
            <person name="Inagaki F."/>
            <person name="Takami H."/>
        </authorList>
    </citation>
    <scope>NUCLEOTIDE SEQUENCE</scope>
    <source>
        <strain evidence="1">Expedition CK06-06</strain>
    </source>
</reference>
<feature type="non-terminal residue" evidence="1">
    <location>
        <position position="1"/>
    </location>
</feature>
<name>X0YQ16_9ZZZZ</name>
<comment type="caution">
    <text evidence="1">The sequence shown here is derived from an EMBL/GenBank/DDBJ whole genome shotgun (WGS) entry which is preliminary data.</text>
</comment>
<proteinExistence type="predicted"/>
<accession>X0YQ16</accession>
<protein>
    <submittedName>
        <fullName evidence="1">Uncharacterized protein</fullName>
    </submittedName>
</protein>
<dbReference type="EMBL" id="BARS01050495">
    <property type="protein sequence ID" value="GAG48962.1"/>
    <property type="molecule type" value="Genomic_DNA"/>
</dbReference>
<gene>
    <name evidence="1" type="ORF">S01H1_75374</name>
</gene>